<dbReference type="Proteomes" id="UP001348817">
    <property type="component" value="Chromosome"/>
</dbReference>
<dbReference type="AlphaFoldDB" id="A0AAU9C777"/>
<evidence type="ECO:0000313" key="2">
    <source>
        <dbReference type="Proteomes" id="UP001348817"/>
    </source>
</evidence>
<reference evidence="1 2" key="1">
    <citation type="submission" date="2021-12" db="EMBL/GenBank/DDBJ databases">
        <title>Genome sequencing of bacteria with rrn-lacking chromosome and rrn-plasmid.</title>
        <authorList>
            <person name="Anda M."/>
            <person name="Iwasaki W."/>
        </authorList>
    </citation>
    <scope>NUCLEOTIDE SEQUENCE [LARGE SCALE GENOMIC DNA]</scope>
    <source>
        <strain evidence="1 2">DSM 100852</strain>
    </source>
</reference>
<sequence length="78" mass="8987">MPNKIKLIWDFRGPHAQGTAEHHRIHLEEFVIKEGLSINDTGVEQINDMLSIAYMIVEEKDMIPVRDALRPHRGEVAE</sequence>
<dbReference type="EMBL" id="AP025314">
    <property type="protein sequence ID" value="BDD07911.1"/>
    <property type="molecule type" value="Genomic_DNA"/>
</dbReference>
<accession>A0AAU9C777</accession>
<keyword evidence="2" id="KW-1185">Reference proteome</keyword>
<protein>
    <submittedName>
        <fullName evidence="1">Uncharacterized protein</fullName>
    </submittedName>
</protein>
<gene>
    <name evidence="1" type="ORF">FUAX_03430</name>
</gene>
<dbReference type="KEGG" id="fax:FUAX_03430"/>
<organism evidence="1 2">
    <name type="scientific">Fulvitalea axinellae</name>
    <dbReference type="NCBI Taxonomy" id="1182444"/>
    <lineage>
        <taxon>Bacteria</taxon>
        <taxon>Pseudomonadati</taxon>
        <taxon>Bacteroidota</taxon>
        <taxon>Cytophagia</taxon>
        <taxon>Cytophagales</taxon>
        <taxon>Persicobacteraceae</taxon>
        <taxon>Fulvitalea</taxon>
    </lineage>
</organism>
<evidence type="ECO:0000313" key="1">
    <source>
        <dbReference type="EMBL" id="BDD07911.1"/>
    </source>
</evidence>
<proteinExistence type="predicted"/>
<name>A0AAU9C777_9BACT</name>
<dbReference type="RefSeq" id="WP_338393204.1">
    <property type="nucleotide sequence ID" value="NZ_AP025314.1"/>
</dbReference>